<dbReference type="AlphaFoldDB" id="A0A552X1J5"/>
<gene>
    <name evidence="1" type="ORF">FM042_08015</name>
</gene>
<name>A0A552X1J5_9GAMM</name>
<accession>A0A552X1J5</accession>
<dbReference type="EMBL" id="VJWL01000002">
    <property type="protein sequence ID" value="TRW48918.1"/>
    <property type="molecule type" value="Genomic_DNA"/>
</dbReference>
<evidence type="ECO:0000313" key="2">
    <source>
        <dbReference type="Proteomes" id="UP000320359"/>
    </source>
</evidence>
<keyword evidence="2" id="KW-1185">Reference proteome</keyword>
<dbReference type="RefSeq" id="WP_143235903.1">
    <property type="nucleotide sequence ID" value="NZ_VJWL01000002.1"/>
</dbReference>
<sequence>MEIIERIYPFYLPNYSDEKFEKALNDIYDAVVDDLGKCSQAEVIRVLDERVEAAFEAALRDWIKRCVQVRELPLSKSSSKQVIAQFKLCVADN</sequence>
<reference evidence="1 2" key="1">
    <citation type="submission" date="2019-07" db="EMBL/GenBank/DDBJ databases">
        <authorList>
            <person name="Yang M."/>
            <person name="Zhao D."/>
            <person name="Xiang H."/>
        </authorList>
    </citation>
    <scope>NUCLEOTIDE SEQUENCE [LARGE SCALE GENOMIC DNA]</scope>
    <source>
        <strain evidence="1 2">IM1326</strain>
    </source>
</reference>
<comment type="caution">
    <text evidence="1">The sequence shown here is derived from an EMBL/GenBank/DDBJ whole genome shotgun (WGS) entry which is preliminary data.</text>
</comment>
<protein>
    <submittedName>
        <fullName evidence="1">Uncharacterized protein</fullName>
    </submittedName>
</protein>
<dbReference type="Proteomes" id="UP000320359">
    <property type="component" value="Unassembled WGS sequence"/>
</dbReference>
<proteinExistence type="predicted"/>
<organism evidence="1 2">
    <name type="scientific">Aliidiomarina halalkaliphila</name>
    <dbReference type="NCBI Taxonomy" id="2593535"/>
    <lineage>
        <taxon>Bacteria</taxon>
        <taxon>Pseudomonadati</taxon>
        <taxon>Pseudomonadota</taxon>
        <taxon>Gammaproteobacteria</taxon>
        <taxon>Alteromonadales</taxon>
        <taxon>Idiomarinaceae</taxon>
        <taxon>Aliidiomarina</taxon>
    </lineage>
</organism>
<evidence type="ECO:0000313" key="1">
    <source>
        <dbReference type="EMBL" id="TRW48918.1"/>
    </source>
</evidence>